<evidence type="ECO:0000313" key="1">
    <source>
        <dbReference type="EMBL" id="PIR41572.1"/>
    </source>
</evidence>
<name>A0A2H0R4X6_9BACT</name>
<accession>A0A2H0R4X6</accession>
<comment type="caution">
    <text evidence="1">The sequence shown here is derived from an EMBL/GenBank/DDBJ whole genome shotgun (WGS) entry which is preliminary data.</text>
</comment>
<protein>
    <submittedName>
        <fullName evidence="1">Uncharacterized protein</fullName>
    </submittedName>
</protein>
<dbReference type="Proteomes" id="UP000230232">
    <property type="component" value="Unassembled WGS sequence"/>
</dbReference>
<sequence length="66" mass="7312">MPFKYLLATLRANDVKITITDVNRSFSKMTFGPSLVGEVVKTISIPMMPKATEAQTNTFVAIFCII</sequence>
<dbReference type="AlphaFoldDB" id="A0A2H0R4X6"/>
<dbReference type="EMBL" id="PCXO01000004">
    <property type="protein sequence ID" value="PIR41572.1"/>
    <property type="molecule type" value="Genomic_DNA"/>
</dbReference>
<organism evidence="1 2">
    <name type="scientific">Candidatus Yanofskybacteria bacterium CG10_big_fil_rev_8_21_14_0_10_46_23</name>
    <dbReference type="NCBI Taxonomy" id="1975098"/>
    <lineage>
        <taxon>Bacteria</taxon>
        <taxon>Candidatus Yanofskyibacteriota</taxon>
    </lineage>
</organism>
<proteinExistence type="predicted"/>
<evidence type="ECO:0000313" key="2">
    <source>
        <dbReference type="Proteomes" id="UP000230232"/>
    </source>
</evidence>
<reference evidence="1 2" key="1">
    <citation type="submission" date="2017-09" db="EMBL/GenBank/DDBJ databases">
        <title>Depth-based differentiation of microbial function through sediment-hosted aquifers and enrichment of novel symbionts in the deep terrestrial subsurface.</title>
        <authorList>
            <person name="Probst A.J."/>
            <person name="Ladd B."/>
            <person name="Jarett J.K."/>
            <person name="Geller-Mcgrath D.E."/>
            <person name="Sieber C.M."/>
            <person name="Emerson J.B."/>
            <person name="Anantharaman K."/>
            <person name="Thomas B.C."/>
            <person name="Malmstrom R."/>
            <person name="Stieglmeier M."/>
            <person name="Klingl A."/>
            <person name="Woyke T."/>
            <person name="Ryan C.M."/>
            <person name="Banfield J.F."/>
        </authorList>
    </citation>
    <scope>NUCLEOTIDE SEQUENCE [LARGE SCALE GENOMIC DNA]</scope>
    <source>
        <strain evidence="1">CG10_big_fil_rev_8_21_14_0_10_46_23</strain>
    </source>
</reference>
<gene>
    <name evidence="1" type="ORF">COV31_00480</name>
</gene>